<proteinExistence type="predicted"/>
<organism evidence="2 3">
    <name type="scientific">Nocardia vinacea</name>
    <dbReference type="NCBI Taxonomy" id="96468"/>
    <lineage>
        <taxon>Bacteria</taxon>
        <taxon>Bacillati</taxon>
        <taxon>Actinomycetota</taxon>
        <taxon>Actinomycetes</taxon>
        <taxon>Mycobacteriales</taxon>
        <taxon>Nocardiaceae</taxon>
        <taxon>Nocardia</taxon>
    </lineage>
</organism>
<keyword evidence="1" id="KW-0812">Transmembrane</keyword>
<accession>A0ABZ1YSP0</accession>
<keyword evidence="1" id="KW-1133">Transmembrane helix</keyword>
<dbReference type="RefSeq" id="WP_329409907.1">
    <property type="nucleotide sequence ID" value="NZ_CP109441.1"/>
</dbReference>
<protein>
    <submittedName>
        <fullName evidence="2">Uncharacterized protein</fullName>
    </submittedName>
</protein>
<keyword evidence="1" id="KW-0472">Membrane</keyword>
<feature type="transmembrane region" description="Helical" evidence="1">
    <location>
        <begin position="67"/>
        <end position="86"/>
    </location>
</feature>
<feature type="transmembrane region" description="Helical" evidence="1">
    <location>
        <begin position="98"/>
        <end position="119"/>
    </location>
</feature>
<name>A0ABZ1YSP0_9NOCA</name>
<sequence>MSATNSSHYQAISIRRKRMNPWTERLSVNRVAVVSASVLIAVAAVASFAFAHHLARLAGTPSTIAWLWPIVVGLTVFQIAYCYVMVGTLPYRTGIIRLYFGVLLLSGVAAGVLGNAFNATDPGELSLAAKAIMGAIPPLCLLLVVLNTSIFFSTTKPWLHGADNFSRGTAAETPVVDAAGRLLS</sequence>
<dbReference type="EMBL" id="CP109441">
    <property type="protein sequence ID" value="WUV46287.1"/>
    <property type="molecule type" value="Genomic_DNA"/>
</dbReference>
<dbReference type="Proteomes" id="UP001432062">
    <property type="component" value="Chromosome"/>
</dbReference>
<keyword evidence="3" id="KW-1185">Reference proteome</keyword>
<evidence type="ECO:0000256" key="1">
    <source>
        <dbReference type="SAM" id="Phobius"/>
    </source>
</evidence>
<gene>
    <name evidence="2" type="ORF">OG563_45760</name>
</gene>
<feature type="transmembrane region" description="Helical" evidence="1">
    <location>
        <begin position="131"/>
        <end position="152"/>
    </location>
</feature>
<evidence type="ECO:0000313" key="3">
    <source>
        <dbReference type="Proteomes" id="UP001432062"/>
    </source>
</evidence>
<reference evidence="2" key="1">
    <citation type="submission" date="2022-10" db="EMBL/GenBank/DDBJ databases">
        <title>The complete genomes of actinobacterial strains from the NBC collection.</title>
        <authorList>
            <person name="Joergensen T.S."/>
            <person name="Alvarez Arevalo M."/>
            <person name="Sterndorff E.B."/>
            <person name="Faurdal D."/>
            <person name="Vuksanovic O."/>
            <person name="Mourched A.-S."/>
            <person name="Charusanti P."/>
            <person name="Shaw S."/>
            <person name="Blin K."/>
            <person name="Weber T."/>
        </authorList>
    </citation>
    <scope>NUCLEOTIDE SEQUENCE</scope>
    <source>
        <strain evidence="2">NBC_01482</strain>
    </source>
</reference>
<evidence type="ECO:0000313" key="2">
    <source>
        <dbReference type="EMBL" id="WUV46287.1"/>
    </source>
</evidence>